<dbReference type="GO" id="GO:0016020">
    <property type="term" value="C:membrane"/>
    <property type="evidence" value="ECO:0007669"/>
    <property type="project" value="UniProtKB-SubCell"/>
</dbReference>
<protein>
    <recommendedName>
        <fullName evidence="4">NADH-ubiquinone oxidoreductase chain 2</fullName>
        <ecNumber evidence="3">7.1.1.2</ecNumber>
    </recommendedName>
    <alternativeName>
        <fullName evidence="8">NADH dehydrogenase subunit 2</fullName>
    </alternativeName>
</protein>
<comment type="catalytic activity">
    <reaction evidence="9">
        <text>a ubiquinone + NADH + 5 H(+)(in) = a ubiquinol + NAD(+) + 4 H(+)(out)</text>
        <dbReference type="Rhea" id="RHEA:29091"/>
        <dbReference type="Rhea" id="RHEA-COMP:9565"/>
        <dbReference type="Rhea" id="RHEA-COMP:9566"/>
        <dbReference type="ChEBI" id="CHEBI:15378"/>
        <dbReference type="ChEBI" id="CHEBI:16389"/>
        <dbReference type="ChEBI" id="CHEBI:17976"/>
        <dbReference type="ChEBI" id="CHEBI:57540"/>
        <dbReference type="ChEBI" id="CHEBI:57945"/>
        <dbReference type="EC" id="7.1.1.2"/>
    </reaction>
</comment>
<evidence type="ECO:0000313" key="14">
    <source>
        <dbReference type="Proteomes" id="UP000007304"/>
    </source>
</evidence>
<dbReference type="AlphaFoldDB" id="H5WH67"/>
<evidence type="ECO:0000256" key="3">
    <source>
        <dbReference type="ARBA" id="ARBA00012944"/>
    </source>
</evidence>
<evidence type="ECO:0000259" key="12">
    <source>
        <dbReference type="Pfam" id="PF00361"/>
    </source>
</evidence>
<gene>
    <name evidence="13" type="ORF">HMPREF1120_11003</name>
</gene>
<comment type="subcellular location">
    <subcellularLocation>
        <location evidence="1">Membrane</location>
        <topology evidence="1">Multi-pass membrane protein</topology>
    </subcellularLocation>
</comment>
<keyword evidence="7 10" id="KW-0472">Membrane</keyword>
<feature type="transmembrane region" description="Helical" evidence="10">
    <location>
        <begin position="358"/>
        <end position="387"/>
    </location>
</feature>
<feature type="transmembrane region" description="Helical" evidence="10">
    <location>
        <begin position="266"/>
        <end position="288"/>
    </location>
</feature>
<dbReference type="VEuPathDB" id="FungiDB:HMPREF1120_11003"/>
<proteinExistence type="inferred from homology"/>
<feature type="transmembrane region" description="Helical" evidence="10">
    <location>
        <begin position="231"/>
        <end position="254"/>
    </location>
</feature>
<feature type="domain" description="NADH:quinone oxidoreductase/Mrp antiporter transmembrane" evidence="12">
    <location>
        <begin position="143"/>
        <end position="469"/>
    </location>
</feature>
<keyword evidence="5 10" id="KW-0812">Transmembrane</keyword>
<evidence type="ECO:0000256" key="5">
    <source>
        <dbReference type="ARBA" id="ARBA00022692"/>
    </source>
</evidence>
<dbReference type="RefSeq" id="XP_009161800.1">
    <property type="nucleotide sequence ID" value="NW_008751656.1"/>
</dbReference>
<dbReference type="PANTHER" id="PTHR22773">
    <property type="entry name" value="NADH DEHYDROGENASE"/>
    <property type="match status" value="1"/>
</dbReference>
<dbReference type="OMA" id="LMFFSEP"/>
<dbReference type="EMBL" id="CM001238">
    <property type="protein sequence ID" value="EHY51761.1"/>
    <property type="molecule type" value="Genomic_DNA"/>
</dbReference>
<feature type="transmembrane region" description="Helical" evidence="10">
    <location>
        <begin position="419"/>
        <end position="438"/>
    </location>
</feature>
<dbReference type="HOGENOM" id="CLU_007100_1_0_1"/>
<geneLocation type="mitochondrion" evidence="13"/>
<sequence>MILTFLLLLLFSNGLSNRPDTSILYSRIGILIIFYSLISTYTTLYITYLDKGIGLYGGLFNITAVTQVFQIFILIVCGIILSMTSFYPRKRYIGDSTSMIDTLFKKVKQYVNIINKVSEQFTIIEYALIIIFLISGASLLLASGDLGSIYLCIELQSFSLYIISSMHRNSESSTGSALTYFLLGGLASCFILLGIGLIYANSGLTNLDGIYSIISDSEKYINYSTWYVHSYVFYSLLLISVGFLFKIGAAPFHWWSPDVYDGVPTIVTVLIALMGKIAILVLLLELVQYTSSLLHSAIQYYSWTTSLSISCFLSLIIGTVLGLTQTRIKRLLAYSTISHIGFMLLALIVHSIDSYQAYIFYIIQYIITNLNAFLIIIAIGFSLYLYYTNISEYNNLPEKNNSPIQLISQLKGYFSINPVLALCLAITMFSFAGLPPLIGFFGKQMVLTTALDNNKTILVLIGVLTSVIGAVYYLTIVKTIYFDKSQYEKTYMYLDVSISNIFSITLSIINLGVVSFILIPDELLNLCNLLSIITYSIS</sequence>
<feature type="transmembrane region" description="Helical" evidence="10">
    <location>
        <begin position="300"/>
        <end position="324"/>
    </location>
</feature>
<evidence type="ECO:0000256" key="1">
    <source>
        <dbReference type="ARBA" id="ARBA00004141"/>
    </source>
</evidence>
<feature type="transmembrane region" description="Helical" evidence="10">
    <location>
        <begin position="58"/>
        <end position="81"/>
    </location>
</feature>
<evidence type="ECO:0000256" key="4">
    <source>
        <dbReference type="ARBA" id="ARBA00021008"/>
    </source>
</evidence>
<keyword evidence="11" id="KW-0732">Signal</keyword>
<evidence type="ECO:0000256" key="9">
    <source>
        <dbReference type="ARBA" id="ARBA00049551"/>
    </source>
</evidence>
<evidence type="ECO:0000256" key="8">
    <source>
        <dbReference type="ARBA" id="ARBA00031028"/>
    </source>
</evidence>
<dbReference type="Pfam" id="PF00361">
    <property type="entry name" value="Proton_antipo_M"/>
    <property type="match status" value="1"/>
</dbReference>
<evidence type="ECO:0000256" key="11">
    <source>
        <dbReference type="SAM" id="SignalP"/>
    </source>
</evidence>
<evidence type="ECO:0000256" key="10">
    <source>
        <dbReference type="SAM" id="Phobius"/>
    </source>
</evidence>
<feature type="transmembrane region" description="Helical" evidence="10">
    <location>
        <begin position="493"/>
        <end position="519"/>
    </location>
</feature>
<feature type="transmembrane region" description="Helical" evidence="10">
    <location>
        <begin position="458"/>
        <end position="481"/>
    </location>
</feature>
<feature type="transmembrane region" description="Helical" evidence="10">
    <location>
        <begin position="126"/>
        <end position="153"/>
    </location>
</feature>
<feature type="signal peptide" evidence="11">
    <location>
        <begin position="1"/>
        <end position="16"/>
    </location>
</feature>
<feature type="transmembrane region" description="Helical" evidence="10">
    <location>
        <begin position="24"/>
        <end position="46"/>
    </location>
</feature>
<keyword evidence="14" id="KW-1185">Reference proteome</keyword>
<dbReference type="InterPro" id="IPR010096">
    <property type="entry name" value="NADH-Q_OxRdtase_suN/2"/>
</dbReference>
<feature type="chain" id="PRO_5003599323" description="NADH-ubiquinone oxidoreductase chain 2" evidence="11">
    <location>
        <begin position="17"/>
        <end position="538"/>
    </location>
</feature>
<feature type="transmembrane region" description="Helical" evidence="10">
    <location>
        <begin position="331"/>
        <end position="352"/>
    </location>
</feature>
<name>H5WH67_EXODN</name>
<dbReference type="GO" id="GO:0008137">
    <property type="term" value="F:NADH dehydrogenase (ubiquinone) activity"/>
    <property type="evidence" value="ECO:0007669"/>
    <property type="project" value="UniProtKB-EC"/>
</dbReference>
<dbReference type="Proteomes" id="UP000007304">
    <property type="component" value="Mitochondrion MT"/>
</dbReference>
<dbReference type="STRING" id="858893.H5WH67"/>
<dbReference type="EC" id="7.1.1.2" evidence="3"/>
<comment type="similarity">
    <text evidence="2">Belongs to the complex I subunit 2 family.</text>
</comment>
<dbReference type="InParanoid" id="H5WH67"/>
<keyword evidence="6 10" id="KW-1133">Transmembrane helix</keyword>
<evidence type="ECO:0000256" key="7">
    <source>
        <dbReference type="ARBA" id="ARBA00023136"/>
    </source>
</evidence>
<keyword evidence="13" id="KW-0496">Mitochondrion</keyword>
<accession>H5WH67</accession>
<evidence type="ECO:0000256" key="2">
    <source>
        <dbReference type="ARBA" id="ARBA00007012"/>
    </source>
</evidence>
<evidence type="ECO:0000256" key="6">
    <source>
        <dbReference type="ARBA" id="ARBA00022989"/>
    </source>
</evidence>
<feature type="transmembrane region" description="Helical" evidence="10">
    <location>
        <begin position="174"/>
        <end position="199"/>
    </location>
</feature>
<evidence type="ECO:0000313" key="13">
    <source>
        <dbReference type="EMBL" id="EHY51761.1"/>
    </source>
</evidence>
<reference evidence="13" key="1">
    <citation type="submission" date="2011-07" db="EMBL/GenBank/DDBJ databases">
        <title>The Genome Sequence of Exophiala (Wangiella) dermatitidis NIH/UT8656.</title>
        <authorList>
            <consortium name="The Broad Institute Genome Sequencing Platform"/>
            <person name="Cuomo C."/>
            <person name="Wang Z."/>
            <person name="Hunicke-Smith S."/>
            <person name="Szanislo P.J."/>
            <person name="Earl A."/>
            <person name="Young S.K."/>
            <person name="Zeng Q."/>
            <person name="Gargeya S."/>
            <person name="Fitzgerald M."/>
            <person name="Haas B."/>
            <person name="Abouelleil A."/>
            <person name="Alvarado L."/>
            <person name="Arachchi H.M."/>
            <person name="Berlin A."/>
            <person name="Brown A."/>
            <person name="Chapman S.B."/>
            <person name="Chen Z."/>
            <person name="Dunbar C."/>
            <person name="Freedman E."/>
            <person name="Gearin G."/>
            <person name="Gellesch M."/>
            <person name="Goldberg J."/>
            <person name="Griggs A."/>
            <person name="Gujja S."/>
            <person name="Heiman D."/>
            <person name="Howarth C."/>
            <person name="Larson L."/>
            <person name="Lui A."/>
            <person name="MacDonald P.J.P."/>
            <person name="Montmayeur A."/>
            <person name="Murphy C."/>
            <person name="Neiman D."/>
            <person name="Pearson M."/>
            <person name="Priest M."/>
            <person name="Roberts A."/>
            <person name="Saif S."/>
            <person name="Shea T."/>
            <person name="Shenoy N."/>
            <person name="Sisk P."/>
            <person name="Stolte C."/>
            <person name="Sykes S."/>
            <person name="Wortman J."/>
            <person name="Nusbaum C."/>
            <person name="Birren B."/>
        </authorList>
    </citation>
    <scope>NUCLEOTIDE SEQUENCE</scope>
    <source>
        <strain evidence="13">NIH/UT8656</strain>
    </source>
</reference>
<dbReference type="GeneID" id="20313958"/>
<dbReference type="GO" id="GO:0042773">
    <property type="term" value="P:ATP synthesis coupled electron transport"/>
    <property type="evidence" value="ECO:0007669"/>
    <property type="project" value="InterPro"/>
</dbReference>
<dbReference type="InterPro" id="IPR001750">
    <property type="entry name" value="ND/Mrp_TM"/>
</dbReference>
<organism evidence="13 14">
    <name type="scientific">Exophiala dermatitidis (strain ATCC 34100 / CBS 525.76 / NIH/UT8656)</name>
    <name type="common">Black yeast</name>
    <name type="synonym">Wangiella dermatitidis</name>
    <dbReference type="NCBI Taxonomy" id="858893"/>
    <lineage>
        <taxon>Eukaryota</taxon>
        <taxon>Fungi</taxon>
        <taxon>Dikarya</taxon>
        <taxon>Ascomycota</taxon>
        <taxon>Pezizomycotina</taxon>
        <taxon>Eurotiomycetes</taxon>
        <taxon>Chaetothyriomycetidae</taxon>
        <taxon>Chaetothyriales</taxon>
        <taxon>Herpotrichiellaceae</taxon>
        <taxon>Exophiala</taxon>
    </lineage>
</organism>
<dbReference type="HAMAP" id="MF_00445">
    <property type="entry name" value="NDH1_NuoN_1"/>
    <property type="match status" value="1"/>
</dbReference>